<dbReference type="OrthoDB" id="5974779at2"/>
<evidence type="ECO:0000256" key="2">
    <source>
        <dbReference type="SAM" id="SignalP"/>
    </source>
</evidence>
<feature type="region of interest" description="Disordered" evidence="1">
    <location>
        <begin position="43"/>
        <end position="92"/>
    </location>
</feature>
<feature type="signal peptide" evidence="2">
    <location>
        <begin position="1"/>
        <end position="17"/>
    </location>
</feature>
<evidence type="ECO:0000313" key="4">
    <source>
        <dbReference type="EMBL" id="TDR48904.1"/>
    </source>
</evidence>
<evidence type="ECO:0000259" key="3">
    <source>
        <dbReference type="Pfam" id="PF13511"/>
    </source>
</evidence>
<evidence type="ECO:0000313" key="5">
    <source>
        <dbReference type="Proteomes" id="UP000295293"/>
    </source>
</evidence>
<feature type="compositionally biased region" description="Low complexity" evidence="1">
    <location>
        <begin position="59"/>
        <end position="79"/>
    </location>
</feature>
<dbReference type="EMBL" id="SNZH01000001">
    <property type="protein sequence ID" value="TDR48904.1"/>
    <property type="molecule type" value="Genomic_DNA"/>
</dbReference>
<keyword evidence="2" id="KW-0732">Signal</keyword>
<feature type="chain" id="PRO_5020553401" description="DUF4124 domain-containing protein" evidence="2">
    <location>
        <begin position="18"/>
        <end position="218"/>
    </location>
</feature>
<protein>
    <recommendedName>
        <fullName evidence="3">DUF4124 domain-containing protein</fullName>
    </recommendedName>
</protein>
<comment type="caution">
    <text evidence="4">The sequence shown here is derived from an EMBL/GenBank/DDBJ whole genome shotgun (WGS) entry which is preliminary data.</text>
</comment>
<feature type="domain" description="DUF4124" evidence="3">
    <location>
        <begin position="14"/>
        <end position="67"/>
    </location>
</feature>
<reference evidence="4 5" key="1">
    <citation type="submission" date="2019-03" db="EMBL/GenBank/DDBJ databases">
        <title>Genomic Encyclopedia of Type Strains, Phase IV (KMG-IV): sequencing the most valuable type-strain genomes for metagenomic binning, comparative biology and taxonomic classification.</title>
        <authorList>
            <person name="Goeker M."/>
        </authorList>
    </citation>
    <scope>NUCLEOTIDE SEQUENCE [LARGE SCALE GENOMIC DNA]</scope>
    <source>
        <strain evidence="4 5">DSM 21667</strain>
    </source>
</reference>
<accession>A0A4R6ZAX3</accession>
<organism evidence="4 5">
    <name type="scientific">Tahibacter aquaticus</name>
    <dbReference type="NCBI Taxonomy" id="520092"/>
    <lineage>
        <taxon>Bacteria</taxon>
        <taxon>Pseudomonadati</taxon>
        <taxon>Pseudomonadota</taxon>
        <taxon>Gammaproteobacteria</taxon>
        <taxon>Lysobacterales</taxon>
        <taxon>Rhodanobacteraceae</taxon>
        <taxon>Tahibacter</taxon>
    </lineage>
</organism>
<evidence type="ECO:0000256" key="1">
    <source>
        <dbReference type="SAM" id="MobiDB-lite"/>
    </source>
</evidence>
<proteinExistence type="predicted"/>
<dbReference type="Proteomes" id="UP000295293">
    <property type="component" value="Unassembled WGS sequence"/>
</dbReference>
<keyword evidence="5" id="KW-1185">Reference proteome</keyword>
<dbReference type="InterPro" id="IPR025392">
    <property type="entry name" value="DUF4124"/>
</dbReference>
<gene>
    <name evidence="4" type="ORF">DFR29_101528</name>
</gene>
<sequence length="218" mass="22741">MKPLPYCLIVLAGCALAQSGAAATNTGYRCTGANGSVSFQDKPCAGGQQSKPFEYDRTAAPPGEGAAPAEPAPIEESPPLQKPAISAVPPPRPPPPILFRCVRADNEKVYYSETGQTQSYQVPAGVVGLPGSRLGDQVRMSAPESNRPAVAAPGGAASIATAFVTVQDRCEQLTPAEACRALRAQLEENLDKQRRADKSERPGLEAEAIALVDKQAGC</sequence>
<dbReference type="Pfam" id="PF13511">
    <property type="entry name" value="DUF4124"/>
    <property type="match status" value="1"/>
</dbReference>
<dbReference type="RefSeq" id="WP_133817003.1">
    <property type="nucleotide sequence ID" value="NZ_SNZH01000001.1"/>
</dbReference>
<dbReference type="AlphaFoldDB" id="A0A4R6ZAX3"/>
<name>A0A4R6ZAX3_9GAMM</name>